<keyword evidence="3" id="KW-1185">Reference proteome</keyword>
<evidence type="ECO:0008006" key="4">
    <source>
        <dbReference type="Google" id="ProtNLM"/>
    </source>
</evidence>
<protein>
    <recommendedName>
        <fullName evidence="4">H(+)-exporting diphosphatase</fullName>
    </recommendedName>
</protein>
<dbReference type="Proteomes" id="UP001396334">
    <property type="component" value="Unassembled WGS sequence"/>
</dbReference>
<name>A0ABR2U9Y7_9ROSI</name>
<dbReference type="EMBL" id="JBBPBN010000001">
    <property type="protein sequence ID" value="KAK9046404.1"/>
    <property type="molecule type" value="Genomic_DNA"/>
</dbReference>
<sequence>MLQTWYVRQHRLVVSKFAAAISLFTGQNVLDILFTSIIGGICATFCVFGYESAVRQMTLAACTSGIKHGVGAICNDIALHFA</sequence>
<keyword evidence="1" id="KW-0472">Membrane</keyword>
<reference evidence="2 3" key="1">
    <citation type="journal article" date="2024" name="G3 (Bethesda)">
        <title>Genome assembly of Hibiscus sabdariffa L. provides insights into metabolisms of medicinal natural products.</title>
        <authorList>
            <person name="Kim T."/>
        </authorList>
    </citation>
    <scope>NUCLEOTIDE SEQUENCE [LARGE SCALE GENOMIC DNA]</scope>
    <source>
        <strain evidence="2">TK-2024</strain>
        <tissue evidence="2">Old leaves</tissue>
    </source>
</reference>
<evidence type="ECO:0000313" key="3">
    <source>
        <dbReference type="Proteomes" id="UP001396334"/>
    </source>
</evidence>
<dbReference type="InterPro" id="IPR027417">
    <property type="entry name" value="P-loop_NTPase"/>
</dbReference>
<accession>A0ABR2U9Y7</accession>
<proteinExistence type="predicted"/>
<feature type="transmembrane region" description="Helical" evidence="1">
    <location>
        <begin position="32"/>
        <end position="50"/>
    </location>
</feature>
<keyword evidence="1" id="KW-0812">Transmembrane</keyword>
<gene>
    <name evidence="2" type="ORF">V6N11_052292</name>
</gene>
<keyword evidence="1" id="KW-1133">Transmembrane helix</keyword>
<dbReference type="Gene3D" id="3.40.50.300">
    <property type="entry name" value="P-loop containing nucleotide triphosphate hydrolases"/>
    <property type="match status" value="1"/>
</dbReference>
<evidence type="ECO:0000256" key="1">
    <source>
        <dbReference type="SAM" id="Phobius"/>
    </source>
</evidence>
<comment type="caution">
    <text evidence="2">The sequence shown here is derived from an EMBL/GenBank/DDBJ whole genome shotgun (WGS) entry which is preliminary data.</text>
</comment>
<organism evidence="2 3">
    <name type="scientific">Hibiscus sabdariffa</name>
    <name type="common">roselle</name>
    <dbReference type="NCBI Taxonomy" id="183260"/>
    <lineage>
        <taxon>Eukaryota</taxon>
        <taxon>Viridiplantae</taxon>
        <taxon>Streptophyta</taxon>
        <taxon>Embryophyta</taxon>
        <taxon>Tracheophyta</taxon>
        <taxon>Spermatophyta</taxon>
        <taxon>Magnoliopsida</taxon>
        <taxon>eudicotyledons</taxon>
        <taxon>Gunneridae</taxon>
        <taxon>Pentapetalae</taxon>
        <taxon>rosids</taxon>
        <taxon>malvids</taxon>
        <taxon>Malvales</taxon>
        <taxon>Malvaceae</taxon>
        <taxon>Malvoideae</taxon>
        <taxon>Hibiscus</taxon>
    </lineage>
</organism>
<evidence type="ECO:0000313" key="2">
    <source>
        <dbReference type="EMBL" id="KAK9046404.1"/>
    </source>
</evidence>